<gene>
    <name evidence="2" type="ORF">UFOVP1661_21</name>
    <name evidence="1" type="ORF">UFOVP870_4</name>
</gene>
<sequence length="206" mass="21166">MPLTTYIAGEVLTAASLNDNFTFAAANPVGGLIKVTPTSIAATGGSSSLSGATATFTGTSTISLNGIFTATYNAYRIVIEALPSANCGFRGRLRASGTDNSSANYAYAAPQISYSAGTLTANAYGATDPLIVFGQFTTANTSALFLDIAGAYSSSKRTNWSSRMSSAAYTDICGGQMTVTTSYDGITFYPETGTFTGTVTAYGYSL</sequence>
<dbReference type="EMBL" id="LR797525">
    <property type="protein sequence ID" value="CAB4222906.1"/>
    <property type="molecule type" value="Genomic_DNA"/>
</dbReference>
<evidence type="ECO:0000313" key="1">
    <source>
        <dbReference type="EMBL" id="CAB4167145.1"/>
    </source>
</evidence>
<proteinExistence type="predicted"/>
<name>A0A6J5T6W8_9CAUD</name>
<evidence type="ECO:0000313" key="2">
    <source>
        <dbReference type="EMBL" id="CAB4222906.1"/>
    </source>
</evidence>
<reference evidence="2" key="1">
    <citation type="submission" date="2020-05" db="EMBL/GenBank/DDBJ databases">
        <authorList>
            <person name="Chiriac C."/>
            <person name="Salcher M."/>
            <person name="Ghai R."/>
            <person name="Kavagutti S V."/>
        </authorList>
    </citation>
    <scope>NUCLEOTIDE SEQUENCE</scope>
</reference>
<accession>A0A6J5T6W8</accession>
<protein>
    <submittedName>
        <fullName evidence="2">Uncharacterized protein</fullName>
    </submittedName>
</protein>
<dbReference type="EMBL" id="LR796808">
    <property type="protein sequence ID" value="CAB4167145.1"/>
    <property type="molecule type" value="Genomic_DNA"/>
</dbReference>
<organism evidence="2">
    <name type="scientific">uncultured Caudovirales phage</name>
    <dbReference type="NCBI Taxonomy" id="2100421"/>
    <lineage>
        <taxon>Viruses</taxon>
        <taxon>Duplodnaviria</taxon>
        <taxon>Heunggongvirae</taxon>
        <taxon>Uroviricota</taxon>
        <taxon>Caudoviricetes</taxon>
        <taxon>Peduoviridae</taxon>
        <taxon>Maltschvirus</taxon>
        <taxon>Maltschvirus maltsch</taxon>
    </lineage>
</organism>